<keyword evidence="1" id="KW-0732">Signal</keyword>
<evidence type="ECO:0008006" key="4">
    <source>
        <dbReference type="Google" id="ProtNLM"/>
    </source>
</evidence>
<proteinExistence type="predicted"/>
<reference evidence="3" key="1">
    <citation type="submission" date="2016-10" db="EMBL/GenBank/DDBJ databases">
        <authorList>
            <person name="Varghese N."/>
            <person name="Submissions S."/>
        </authorList>
    </citation>
    <scope>NUCLEOTIDE SEQUENCE [LARGE SCALE GENOMIC DNA]</scope>
    <source>
        <strain evidence="3">DSM 11005</strain>
    </source>
</reference>
<organism evidence="2 3">
    <name type="scientific">Succiniclasticum ruminis</name>
    <dbReference type="NCBI Taxonomy" id="40841"/>
    <lineage>
        <taxon>Bacteria</taxon>
        <taxon>Bacillati</taxon>
        <taxon>Bacillota</taxon>
        <taxon>Negativicutes</taxon>
        <taxon>Acidaminococcales</taxon>
        <taxon>Acidaminococcaceae</taxon>
        <taxon>Succiniclasticum</taxon>
    </lineage>
</organism>
<gene>
    <name evidence="2" type="ORF">SAMN04487864_10756</name>
</gene>
<sequence>MKKAVTGFLLGCLLLSGSAALAAEPAGAAGTTENVKESAAKETLQDHAAVKSRGTMVYVPMDTRPVCKDYTVATMKAAGWDVLVPPEELLSSADRDGQPDKLLEWLEQNTTKAIAVVASAEALIYGGLVDSRTHHIEPSVLQSRVERLLSLKKKVHSPDIYVFVTIMRSPKASAAPVEPVYYQEWGGKLFRHGALRDKVELQGLSRKENKELQELNRTIPRNVIADYYDRRRTNIRTSELLLHGIESDSFNYLLVGRDDTNPLSQAHKEARYMSSLVSNFSNSKIRFFSGADQLGLVLLTQAANRLTFTTPLVYTEFGNGKGGETVPTYEDDTVAESARQHIFAAGAFPSKNAATADYVLLVNTPYNGKTLEASDAKNNGVADKNTEAFADKVQSYIERGKKVIVSDSAYGNGADNALVKELFRRGLAYQVAAYGGWNTSGNTLGFALSQGMESPFYEGNAAKDLLTVRYLDDWAYQANARMDVYQHVIWPKQMPNSGFTPEQKRIAEAAIKESIIKVAEPVMGSVAKEYDFKLPWSRMFEVQPVKKD</sequence>
<dbReference type="Proteomes" id="UP000198943">
    <property type="component" value="Unassembled WGS sequence"/>
</dbReference>
<evidence type="ECO:0000313" key="2">
    <source>
        <dbReference type="EMBL" id="SDC42138.1"/>
    </source>
</evidence>
<dbReference type="Pfam" id="PF13552">
    <property type="entry name" value="DUF4127"/>
    <property type="match status" value="1"/>
</dbReference>
<dbReference type="RefSeq" id="WP_176760441.1">
    <property type="nucleotide sequence ID" value="NZ_FMYW01000007.1"/>
</dbReference>
<protein>
    <recommendedName>
        <fullName evidence="4">DUF4127 domain-containing protein</fullName>
    </recommendedName>
</protein>
<evidence type="ECO:0000256" key="1">
    <source>
        <dbReference type="SAM" id="SignalP"/>
    </source>
</evidence>
<dbReference type="EMBL" id="FMYW01000007">
    <property type="protein sequence ID" value="SDC42138.1"/>
    <property type="molecule type" value="Genomic_DNA"/>
</dbReference>
<feature type="signal peptide" evidence="1">
    <location>
        <begin position="1"/>
        <end position="22"/>
    </location>
</feature>
<name>A0A1G6LFT5_9FIRM</name>
<dbReference type="InterPro" id="IPR025394">
    <property type="entry name" value="DUF4127"/>
</dbReference>
<feature type="chain" id="PRO_5038402841" description="DUF4127 domain-containing protein" evidence="1">
    <location>
        <begin position="23"/>
        <end position="548"/>
    </location>
</feature>
<accession>A0A1G6LFT5</accession>
<dbReference type="AlphaFoldDB" id="A0A1G6LFT5"/>
<keyword evidence="3" id="KW-1185">Reference proteome</keyword>
<evidence type="ECO:0000313" key="3">
    <source>
        <dbReference type="Proteomes" id="UP000198943"/>
    </source>
</evidence>